<dbReference type="GO" id="GO:0008270">
    <property type="term" value="F:zinc ion binding"/>
    <property type="evidence" value="ECO:0007669"/>
    <property type="project" value="UniProtKB-KW"/>
</dbReference>
<evidence type="ECO:0000313" key="3">
    <source>
        <dbReference type="EnsemblPlants" id="AUR62013151-RA:cds"/>
    </source>
</evidence>
<evidence type="ECO:0000256" key="1">
    <source>
        <dbReference type="PROSITE-ProRule" id="PRU00047"/>
    </source>
</evidence>
<dbReference type="Proteomes" id="UP000596660">
    <property type="component" value="Unplaced"/>
</dbReference>
<keyword evidence="1" id="KW-0479">Metal-binding</keyword>
<reference evidence="3" key="2">
    <citation type="submission" date="2021-03" db="UniProtKB">
        <authorList>
            <consortium name="EnsemblPlants"/>
        </authorList>
    </citation>
    <scope>IDENTIFICATION</scope>
</reference>
<dbReference type="AlphaFoldDB" id="A0A803LGQ4"/>
<accession>A0A803LGQ4</accession>
<dbReference type="InterPro" id="IPR036875">
    <property type="entry name" value="Znf_CCHC_sf"/>
</dbReference>
<keyword evidence="4" id="KW-1185">Reference proteome</keyword>
<evidence type="ECO:0000259" key="2">
    <source>
        <dbReference type="PROSITE" id="PS50158"/>
    </source>
</evidence>
<evidence type="ECO:0000313" key="4">
    <source>
        <dbReference type="Proteomes" id="UP000596660"/>
    </source>
</evidence>
<dbReference type="PROSITE" id="PS50158">
    <property type="entry name" value="ZF_CCHC"/>
    <property type="match status" value="1"/>
</dbReference>
<keyword evidence="1" id="KW-0863">Zinc-finger</keyword>
<dbReference type="InterPro" id="IPR001878">
    <property type="entry name" value="Znf_CCHC"/>
</dbReference>
<dbReference type="SUPFAM" id="SSF57756">
    <property type="entry name" value="Retrovirus zinc finger-like domains"/>
    <property type="match status" value="1"/>
</dbReference>
<reference evidence="3" key="1">
    <citation type="journal article" date="2017" name="Nature">
        <title>The genome of Chenopodium quinoa.</title>
        <authorList>
            <person name="Jarvis D.E."/>
            <person name="Ho Y.S."/>
            <person name="Lightfoot D.J."/>
            <person name="Schmoeckel S.M."/>
            <person name="Li B."/>
            <person name="Borm T.J.A."/>
            <person name="Ohyanagi H."/>
            <person name="Mineta K."/>
            <person name="Michell C.T."/>
            <person name="Saber N."/>
            <person name="Kharbatia N.M."/>
            <person name="Rupper R.R."/>
            <person name="Sharp A.R."/>
            <person name="Dally N."/>
            <person name="Boughton B.A."/>
            <person name="Woo Y.H."/>
            <person name="Gao G."/>
            <person name="Schijlen E.G.W.M."/>
            <person name="Guo X."/>
            <person name="Momin A.A."/>
            <person name="Negrao S."/>
            <person name="Al-Babili S."/>
            <person name="Gehring C."/>
            <person name="Roessner U."/>
            <person name="Jung C."/>
            <person name="Murphy K."/>
            <person name="Arold S.T."/>
            <person name="Gojobori T."/>
            <person name="van der Linden C.G."/>
            <person name="van Loo E.N."/>
            <person name="Jellen E.N."/>
            <person name="Maughan P.J."/>
            <person name="Tester M."/>
        </authorList>
    </citation>
    <scope>NUCLEOTIDE SEQUENCE [LARGE SCALE GENOMIC DNA]</scope>
    <source>
        <strain evidence="3">cv. PI 614886</strain>
    </source>
</reference>
<dbReference type="Pfam" id="PF14392">
    <property type="entry name" value="zf-CCHC_4"/>
    <property type="match status" value="1"/>
</dbReference>
<dbReference type="Gramene" id="AUR62013151-RA">
    <property type="protein sequence ID" value="AUR62013151-RA:cds"/>
    <property type="gene ID" value="AUR62013151"/>
</dbReference>
<dbReference type="GO" id="GO:0003676">
    <property type="term" value="F:nucleic acid binding"/>
    <property type="evidence" value="ECO:0007669"/>
    <property type="project" value="InterPro"/>
</dbReference>
<organism evidence="3 4">
    <name type="scientific">Chenopodium quinoa</name>
    <name type="common">Quinoa</name>
    <dbReference type="NCBI Taxonomy" id="63459"/>
    <lineage>
        <taxon>Eukaryota</taxon>
        <taxon>Viridiplantae</taxon>
        <taxon>Streptophyta</taxon>
        <taxon>Embryophyta</taxon>
        <taxon>Tracheophyta</taxon>
        <taxon>Spermatophyta</taxon>
        <taxon>Magnoliopsida</taxon>
        <taxon>eudicotyledons</taxon>
        <taxon>Gunneridae</taxon>
        <taxon>Pentapetalae</taxon>
        <taxon>Caryophyllales</taxon>
        <taxon>Chenopodiaceae</taxon>
        <taxon>Chenopodioideae</taxon>
        <taxon>Atripliceae</taxon>
        <taxon>Chenopodium</taxon>
    </lineage>
</organism>
<name>A0A803LGQ4_CHEQI</name>
<dbReference type="InterPro" id="IPR025836">
    <property type="entry name" value="Zn_knuckle_CX2CX4HX4C"/>
</dbReference>
<protein>
    <recommendedName>
        <fullName evidence="2">CCHC-type domain-containing protein</fullName>
    </recommendedName>
</protein>
<keyword evidence="1" id="KW-0862">Zinc</keyword>
<dbReference type="EnsemblPlants" id="AUR62013151-RA">
    <property type="protein sequence ID" value="AUR62013151-RA:cds"/>
    <property type="gene ID" value="AUR62013151"/>
</dbReference>
<sequence>MDDKLLEAWDSLKLTDEENAVLGVSSSLDVEVDNDQRIALRGMKIAVDSGHTKWIGFKYERLSDFCYYCGRIGHNDKDCEEKDNCDGESTIVFQYGPFLSASPHRPKWSAVEREKEKRWVDSLAKRGRVQKSNYNDPSEIRLGPPGAARKLLFSSPMTDMATTPKPRAISLKAVADESGGKLVLRPVVALDSANVSGAQSLNAENNLDLSGSDVPKEGAAAMDITENSGGSRKRNADAVLEENNNLASQSEKKMKTALWLSQEECGSVVAQGWSDSAGLTMARRVAVCGVKLASWAALTFGSVKKRIKEGEEKLKELKTGVMDGAKLEECNSIAIDLEALYKLEESYWYARARLNELRDGDKNTKYFHHKASQRKVQNRIKGLFDENGEWFEERADLERLISAYFSNLFATSSPTGF</sequence>
<proteinExistence type="predicted"/>
<feature type="domain" description="CCHC-type" evidence="2">
    <location>
        <begin position="66"/>
        <end position="81"/>
    </location>
</feature>